<dbReference type="PROSITE" id="PS50937">
    <property type="entry name" value="HTH_MERR_2"/>
    <property type="match status" value="1"/>
</dbReference>
<dbReference type="SUPFAM" id="SSF46955">
    <property type="entry name" value="Putative DNA-binding domain"/>
    <property type="match status" value="1"/>
</dbReference>
<dbReference type="Pfam" id="PF00376">
    <property type="entry name" value="MerR"/>
    <property type="match status" value="1"/>
</dbReference>
<dbReference type="EMBL" id="AFWT01000072">
    <property type="protein sequence ID" value="EGV27661.1"/>
    <property type="molecule type" value="Genomic_DNA"/>
</dbReference>
<evidence type="ECO:0000313" key="6">
    <source>
        <dbReference type="Proteomes" id="UP000004200"/>
    </source>
</evidence>
<organism evidence="5 6">
    <name type="scientific">Thiorhodococcus drewsii AZ1</name>
    <dbReference type="NCBI Taxonomy" id="765913"/>
    <lineage>
        <taxon>Bacteria</taxon>
        <taxon>Pseudomonadati</taxon>
        <taxon>Pseudomonadota</taxon>
        <taxon>Gammaproteobacteria</taxon>
        <taxon>Chromatiales</taxon>
        <taxon>Chromatiaceae</taxon>
        <taxon>Thiorhodococcus</taxon>
    </lineage>
</organism>
<gene>
    <name evidence="5" type="ORF">ThidrDRAFT_4521</name>
</gene>
<keyword evidence="1" id="KW-0805">Transcription regulation</keyword>
<dbReference type="GO" id="GO:0003700">
    <property type="term" value="F:DNA-binding transcription factor activity"/>
    <property type="evidence" value="ECO:0007669"/>
    <property type="project" value="InterPro"/>
</dbReference>
<dbReference type="InterPro" id="IPR000551">
    <property type="entry name" value="MerR-type_HTH_dom"/>
</dbReference>
<dbReference type="PROSITE" id="PS00552">
    <property type="entry name" value="HTH_MERR_1"/>
    <property type="match status" value="1"/>
</dbReference>
<evidence type="ECO:0000256" key="2">
    <source>
        <dbReference type="ARBA" id="ARBA00023125"/>
    </source>
</evidence>
<reference evidence="5 6" key="1">
    <citation type="submission" date="2011-06" db="EMBL/GenBank/DDBJ databases">
        <title>The draft genome of Thiorhodococcus drewsii AZ1.</title>
        <authorList>
            <consortium name="US DOE Joint Genome Institute (JGI-PGF)"/>
            <person name="Lucas S."/>
            <person name="Han J."/>
            <person name="Lapidus A."/>
            <person name="Cheng J.-F."/>
            <person name="Goodwin L."/>
            <person name="Pitluck S."/>
            <person name="Peters L."/>
            <person name="Land M.L."/>
            <person name="Hauser L."/>
            <person name="Vogl K."/>
            <person name="Liu Z."/>
            <person name="Imhoff J."/>
            <person name="Thiel V."/>
            <person name="Frigaard N.-U."/>
            <person name="Bryant D.A."/>
            <person name="Woyke T.J."/>
        </authorList>
    </citation>
    <scope>NUCLEOTIDE SEQUENCE [LARGE SCALE GENOMIC DNA]</scope>
    <source>
        <strain evidence="5 6">AZ1</strain>
    </source>
</reference>
<dbReference type="Pfam" id="PF09278">
    <property type="entry name" value="MerR-DNA-bind"/>
    <property type="match status" value="1"/>
</dbReference>
<sequence>MFGIGDLSRATEVKVPTIRYYEEIGLLPAPVRTASNRRRYPPEAVQRLRFIRHARELGFDISAIRDLLSLKTDSGPSCHQADAIARAHLQQIDARIERLSALRDEIGQMLADCASRACDDQCRVLEVLSDHGHCRHREH</sequence>
<dbReference type="PANTHER" id="PTHR30204">
    <property type="entry name" value="REDOX-CYCLING DRUG-SENSING TRANSCRIPTIONAL ACTIVATOR SOXR"/>
    <property type="match status" value="1"/>
</dbReference>
<dbReference type="GO" id="GO:0003677">
    <property type="term" value="F:DNA binding"/>
    <property type="evidence" value="ECO:0007669"/>
    <property type="project" value="UniProtKB-KW"/>
</dbReference>
<accession>G2E8A7</accession>
<dbReference type="PRINTS" id="PR00040">
    <property type="entry name" value="HTHMERR"/>
</dbReference>
<dbReference type="OrthoDB" id="9808480at2"/>
<dbReference type="InterPro" id="IPR047057">
    <property type="entry name" value="MerR_fam"/>
</dbReference>
<evidence type="ECO:0000256" key="1">
    <source>
        <dbReference type="ARBA" id="ARBA00023015"/>
    </source>
</evidence>
<dbReference type="PANTHER" id="PTHR30204:SF92">
    <property type="entry name" value="HTH-TYPE TRANSCRIPTIONAL REGULATOR ZNTR"/>
    <property type="match status" value="1"/>
</dbReference>
<dbReference type="CDD" id="cd04785">
    <property type="entry name" value="HTH_CadR-PbrR-like"/>
    <property type="match status" value="1"/>
</dbReference>
<dbReference type="PATRIC" id="fig|765913.3.peg.4589"/>
<comment type="caution">
    <text evidence="5">The sequence shown here is derived from an EMBL/GenBank/DDBJ whole genome shotgun (WGS) entry which is preliminary data.</text>
</comment>
<keyword evidence="3" id="KW-0804">Transcription</keyword>
<dbReference type="eggNOG" id="COG0789">
    <property type="taxonomic scope" value="Bacteria"/>
</dbReference>
<dbReference type="InterPro" id="IPR009061">
    <property type="entry name" value="DNA-bd_dom_put_sf"/>
</dbReference>
<dbReference type="Proteomes" id="UP000004200">
    <property type="component" value="Unassembled WGS sequence"/>
</dbReference>
<name>G2E8A7_9GAMM</name>
<dbReference type="STRING" id="765913.ThidrDRAFT_4521"/>
<keyword evidence="6" id="KW-1185">Reference proteome</keyword>
<keyword evidence="2" id="KW-0238">DNA-binding</keyword>
<dbReference type="InterPro" id="IPR015358">
    <property type="entry name" value="Tscrpt_reg_MerR_DNA-bd"/>
</dbReference>
<dbReference type="AlphaFoldDB" id="G2E8A7"/>
<evidence type="ECO:0000259" key="4">
    <source>
        <dbReference type="PROSITE" id="PS50937"/>
    </source>
</evidence>
<dbReference type="Gene3D" id="1.10.1660.10">
    <property type="match status" value="1"/>
</dbReference>
<feature type="domain" description="HTH merR-type" evidence="4">
    <location>
        <begin position="1"/>
        <end position="70"/>
    </location>
</feature>
<protein>
    <submittedName>
        <fullName evidence="5">Transcriptional regulator, MerR family</fullName>
    </submittedName>
</protein>
<dbReference type="SMART" id="SM00422">
    <property type="entry name" value="HTH_MERR"/>
    <property type="match status" value="1"/>
</dbReference>
<evidence type="ECO:0000313" key="5">
    <source>
        <dbReference type="EMBL" id="EGV27661.1"/>
    </source>
</evidence>
<evidence type="ECO:0000256" key="3">
    <source>
        <dbReference type="ARBA" id="ARBA00023163"/>
    </source>
</evidence>
<dbReference type="RefSeq" id="WP_007043233.1">
    <property type="nucleotide sequence ID" value="NZ_AFWT01000072.1"/>
</dbReference>
<proteinExistence type="predicted"/>